<gene>
    <name evidence="1" type="ORF">KQX54_004639</name>
</gene>
<dbReference type="Proteomes" id="UP000826195">
    <property type="component" value="Unassembled WGS sequence"/>
</dbReference>
<evidence type="ECO:0000313" key="1">
    <source>
        <dbReference type="EMBL" id="KAH0566830.1"/>
    </source>
</evidence>
<organism evidence="1 2">
    <name type="scientific">Cotesia glomerata</name>
    <name type="common">Lepidopteran parasitic wasp</name>
    <name type="synonym">Apanteles glomeratus</name>
    <dbReference type="NCBI Taxonomy" id="32391"/>
    <lineage>
        <taxon>Eukaryota</taxon>
        <taxon>Metazoa</taxon>
        <taxon>Ecdysozoa</taxon>
        <taxon>Arthropoda</taxon>
        <taxon>Hexapoda</taxon>
        <taxon>Insecta</taxon>
        <taxon>Pterygota</taxon>
        <taxon>Neoptera</taxon>
        <taxon>Endopterygota</taxon>
        <taxon>Hymenoptera</taxon>
        <taxon>Apocrita</taxon>
        <taxon>Ichneumonoidea</taxon>
        <taxon>Braconidae</taxon>
        <taxon>Microgastrinae</taxon>
        <taxon>Cotesia</taxon>
    </lineage>
</organism>
<name>A0AAV7J2B4_COTGL</name>
<proteinExistence type="predicted"/>
<reference evidence="1 2" key="1">
    <citation type="journal article" date="2021" name="J. Hered.">
        <title>A chromosome-level genome assembly of the parasitoid wasp, Cotesia glomerata (Hymenoptera: Braconidae).</title>
        <authorList>
            <person name="Pinto B.J."/>
            <person name="Weis J.J."/>
            <person name="Gamble T."/>
            <person name="Ode P.J."/>
            <person name="Paul R."/>
            <person name="Zaspel J.M."/>
        </authorList>
    </citation>
    <scope>NUCLEOTIDE SEQUENCE [LARGE SCALE GENOMIC DNA]</scope>
    <source>
        <strain evidence="1">CgM1</strain>
    </source>
</reference>
<evidence type="ECO:0000313" key="2">
    <source>
        <dbReference type="Proteomes" id="UP000826195"/>
    </source>
</evidence>
<keyword evidence="2" id="KW-1185">Reference proteome</keyword>
<dbReference type="EMBL" id="JAHXZJ010000001">
    <property type="protein sequence ID" value="KAH0566830.1"/>
    <property type="molecule type" value="Genomic_DNA"/>
</dbReference>
<comment type="caution">
    <text evidence="1">The sequence shown here is derived from an EMBL/GenBank/DDBJ whole genome shotgun (WGS) entry which is preliminary data.</text>
</comment>
<dbReference type="AlphaFoldDB" id="A0AAV7J2B4"/>
<sequence>MCLRIRIRCPEVKKESKRDKAGHEWNGVSGHEASGWYGTYELRRTSNIIERRTIAKDVKYRWLWISQHVLLVWLLLSARQPEPGG</sequence>
<protein>
    <submittedName>
        <fullName evidence="1">Uncharacterized protein</fullName>
    </submittedName>
</protein>
<accession>A0AAV7J2B4</accession>